<evidence type="ECO:0000313" key="1">
    <source>
        <dbReference type="EMBL" id="QJI04401.1"/>
    </source>
</evidence>
<proteinExistence type="predicted"/>
<gene>
    <name evidence="1" type="ORF">TM448B07783_0007</name>
</gene>
<protein>
    <submittedName>
        <fullName evidence="1">Uncharacterized protein</fullName>
    </submittedName>
</protein>
<dbReference type="EMBL" id="MT145176">
    <property type="protein sequence ID" value="QJI04401.1"/>
    <property type="molecule type" value="Genomic_DNA"/>
</dbReference>
<dbReference type="AlphaFoldDB" id="A0A6M3Y296"/>
<organism evidence="1">
    <name type="scientific">viral metagenome</name>
    <dbReference type="NCBI Taxonomy" id="1070528"/>
    <lineage>
        <taxon>unclassified sequences</taxon>
        <taxon>metagenomes</taxon>
        <taxon>organismal metagenomes</taxon>
    </lineage>
</organism>
<sequence length="74" mass="8506">MSIDAYSGSKREGKMTIDEAIEIKEKYIQKEYNRWLPPEFREADNLSIEALKEVKKARYGDPALDGELLPGETE</sequence>
<reference evidence="1" key="1">
    <citation type="submission" date="2020-03" db="EMBL/GenBank/DDBJ databases">
        <title>The deep terrestrial virosphere.</title>
        <authorList>
            <person name="Holmfeldt K."/>
            <person name="Nilsson E."/>
            <person name="Simone D."/>
            <person name="Lopez-Fernandez M."/>
            <person name="Wu X."/>
            <person name="de Brujin I."/>
            <person name="Lundin D."/>
            <person name="Andersson A."/>
            <person name="Bertilsson S."/>
            <person name="Dopson M."/>
        </authorList>
    </citation>
    <scope>NUCLEOTIDE SEQUENCE</scope>
    <source>
        <strain evidence="1">TM448B07783</strain>
    </source>
</reference>
<accession>A0A6M3Y296</accession>
<name>A0A6M3Y296_9ZZZZ</name>